<accession>A0A0N1I2D0</accession>
<comment type="similarity">
    <text evidence="1">Belongs to the LTV1 family.</text>
</comment>
<keyword evidence="4" id="KW-1185">Reference proteome</keyword>
<dbReference type="PANTHER" id="PTHR21531">
    <property type="entry name" value="LOW-TEMPERATURE VIABILITY PROTEIN LTV1-RELATED"/>
    <property type="match status" value="1"/>
</dbReference>
<feature type="region of interest" description="Disordered" evidence="2">
    <location>
        <begin position="575"/>
        <end position="681"/>
    </location>
</feature>
<feature type="region of interest" description="Disordered" evidence="2">
    <location>
        <begin position="486"/>
        <end position="513"/>
    </location>
</feature>
<feature type="region of interest" description="Disordered" evidence="2">
    <location>
        <begin position="305"/>
        <end position="325"/>
    </location>
</feature>
<proteinExistence type="inferred from homology"/>
<organism evidence="3 4">
    <name type="scientific">Leptomonas seymouri</name>
    <dbReference type="NCBI Taxonomy" id="5684"/>
    <lineage>
        <taxon>Eukaryota</taxon>
        <taxon>Discoba</taxon>
        <taxon>Euglenozoa</taxon>
        <taxon>Kinetoplastea</taxon>
        <taxon>Metakinetoplastina</taxon>
        <taxon>Trypanosomatida</taxon>
        <taxon>Trypanosomatidae</taxon>
        <taxon>Leishmaniinae</taxon>
        <taxon>Leptomonas</taxon>
    </lineage>
</organism>
<dbReference type="GO" id="GO:0042274">
    <property type="term" value="P:ribosomal small subunit biogenesis"/>
    <property type="evidence" value="ECO:0007669"/>
    <property type="project" value="InterPro"/>
</dbReference>
<gene>
    <name evidence="3" type="ORF">ABL78_0146</name>
</gene>
<feature type="compositionally biased region" description="Low complexity" evidence="2">
    <location>
        <begin position="174"/>
        <end position="195"/>
    </location>
</feature>
<protein>
    <submittedName>
        <fullName evidence="3">Uncharacterized protein</fullName>
    </submittedName>
</protein>
<feature type="region of interest" description="Disordered" evidence="2">
    <location>
        <begin position="68"/>
        <end position="140"/>
    </location>
</feature>
<dbReference type="PANTHER" id="PTHR21531:SF0">
    <property type="entry name" value="PROTEIN LTV1 HOMOLOG"/>
    <property type="match status" value="1"/>
</dbReference>
<feature type="compositionally biased region" description="Low complexity" evidence="2">
    <location>
        <begin position="492"/>
        <end position="508"/>
    </location>
</feature>
<evidence type="ECO:0000256" key="1">
    <source>
        <dbReference type="ARBA" id="ARBA00009078"/>
    </source>
</evidence>
<dbReference type="VEuPathDB" id="TriTrypDB:Lsey_0002_0340"/>
<dbReference type="AlphaFoldDB" id="A0A0N1I2D0"/>
<dbReference type="GO" id="GO:0005634">
    <property type="term" value="C:nucleus"/>
    <property type="evidence" value="ECO:0007669"/>
    <property type="project" value="TreeGrafter"/>
</dbReference>
<feature type="compositionally biased region" description="Basic and acidic residues" evidence="2">
    <location>
        <begin position="652"/>
        <end position="661"/>
    </location>
</feature>
<dbReference type="GO" id="GO:0030688">
    <property type="term" value="C:preribosome, small subunit precursor"/>
    <property type="evidence" value="ECO:0007669"/>
    <property type="project" value="TreeGrafter"/>
</dbReference>
<name>A0A0N1I2D0_LEPSE</name>
<reference evidence="3 4" key="1">
    <citation type="journal article" date="2015" name="PLoS Pathog.">
        <title>Leptomonas seymouri: Adaptations to the Dixenous Life Cycle Analyzed by Genome Sequencing, Transcriptome Profiling and Co-infection with Leishmania donovani.</title>
        <authorList>
            <person name="Kraeva N."/>
            <person name="Butenko A."/>
            <person name="Hlavacova J."/>
            <person name="Kostygov A."/>
            <person name="Myskova J."/>
            <person name="Grybchuk D."/>
            <person name="Lestinova T."/>
            <person name="Votypka J."/>
            <person name="Volf P."/>
            <person name="Opperdoes F."/>
            <person name="Flegontov P."/>
            <person name="Lukes J."/>
            <person name="Yurchenko V."/>
        </authorList>
    </citation>
    <scope>NUCLEOTIDE SEQUENCE [LARGE SCALE GENOMIC DNA]</scope>
    <source>
        <strain evidence="3 4">ATCC 30220</strain>
    </source>
</reference>
<feature type="compositionally biased region" description="Basic and acidic residues" evidence="2">
    <location>
        <begin position="198"/>
        <end position="224"/>
    </location>
</feature>
<feature type="compositionally biased region" description="Low complexity" evidence="2">
    <location>
        <begin position="588"/>
        <end position="601"/>
    </location>
</feature>
<comment type="caution">
    <text evidence="3">The sequence shown here is derived from an EMBL/GenBank/DDBJ whole genome shotgun (WGS) entry which is preliminary data.</text>
</comment>
<dbReference type="GO" id="GO:0000056">
    <property type="term" value="P:ribosomal small subunit export from nucleus"/>
    <property type="evidence" value="ECO:0007669"/>
    <property type="project" value="TreeGrafter"/>
</dbReference>
<feature type="compositionally biased region" description="Basic residues" evidence="2">
    <location>
        <begin position="305"/>
        <end position="317"/>
    </location>
</feature>
<dbReference type="Proteomes" id="UP000038009">
    <property type="component" value="Unassembled WGS sequence"/>
</dbReference>
<feature type="compositionally biased region" description="Acidic residues" evidence="2">
    <location>
        <begin position="82"/>
        <end position="134"/>
    </location>
</feature>
<evidence type="ECO:0000313" key="4">
    <source>
        <dbReference type="Proteomes" id="UP000038009"/>
    </source>
</evidence>
<dbReference type="EMBL" id="LJSK01000002">
    <property type="protein sequence ID" value="KPI90710.1"/>
    <property type="molecule type" value="Genomic_DNA"/>
</dbReference>
<evidence type="ECO:0000313" key="3">
    <source>
        <dbReference type="EMBL" id="KPI90710.1"/>
    </source>
</evidence>
<evidence type="ECO:0000256" key="2">
    <source>
        <dbReference type="SAM" id="MobiDB-lite"/>
    </source>
</evidence>
<dbReference type="InterPro" id="IPR007307">
    <property type="entry name" value="Ltv1"/>
</dbReference>
<feature type="region of interest" description="Disordered" evidence="2">
    <location>
        <begin position="173"/>
        <end position="233"/>
    </location>
</feature>
<dbReference type="OrthoDB" id="5852896at2759"/>
<dbReference type="GO" id="GO:0005829">
    <property type="term" value="C:cytosol"/>
    <property type="evidence" value="ECO:0007669"/>
    <property type="project" value="TreeGrafter"/>
</dbReference>
<dbReference type="OMA" id="RRTVHFM"/>
<sequence>MPTFKKPRNKGVTYKLIPRSYGDANSEEGPVWVSEAEFYRNHQNPTAQEEEEKAQQQFRLYAAAANAEFKEERRRRRRTDDEGGEETYFDEEEHGDYNDDEGEYYGEEGEWMDGDWEEEEGEWEGEEEEWEGEAEAVASPPHAVVGASTSGVSNVAAADGTKKVKTVSFALQGPTASTTTAPLSPYSAAATAAQAGPHEQKRVLGEDADEHDHGEENAEGRSDGDEGAADEDEKLFEDEVECEVTDDFLRQLVFGNGGVAGDGDGDDDDFMMDDDEEAEDWDGLDQEDGEMWRLLTDEEKAAIKASRRRGTARRRKMATAGGGEAVTRTHAADGTQYPTHDVTQRAVDRQFTEMMREFNADARLNDAYTDDPRTHGALPMEKYMAALEEFVVDRAGMDVETAEPHKNKGLIQQLKYLSHHAGAFDSDGRGTYMTTLLPEKQQRFVEEFQKGSEEIRQAARKRLAQRQQAAVAAALIVSPSATAGTLGEAGDDASGAAASSGRASAYEGPVEEEPEEMIVLEVKPKADRLDCETAVSAYSTYYNQPNVIQAPRKSNLKRRAEKRMIGVVKGNVISSSSQAAEATDKTGRGTTRSSTGNTAATPRKTSGQKSALHAPSSNDDDYDGDHHYNSDEGEVAPTNAQRALNIVPTVRPKGETKEEKKLRRQAVKMAQSERRQAKSALKSLYRNVESDEVKRSATSKAARRTVHFM</sequence>